<dbReference type="InterPro" id="IPR007627">
    <property type="entry name" value="RNA_pol_sigma70_r2"/>
</dbReference>
<gene>
    <name evidence="7" type="ORF">C5O19_13850</name>
</gene>
<dbReference type="NCBIfam" id="TIGR02937">
    <property type="entry name" value="sigma70-ECF"/>
    <property type="match status" value="1"/>
</dbReference>
<evidence type="ECO:0000313" key="8">
    <source>
        <dbReference type="Proteomes" id="UP000239590"/>
    </source>
</evidence>
<comment type="caution">
    <text evidence="7">The sequence shown here is derived from an EMBL/GenBank/DDBJ whole genome shotgun (WGS) entry which is preliminary data.</text>
</comment>
<name>A0A2S7ISI7_9BACT</name>
<protein>
    <submittedName>
        <fullName evidence="7">RNA polymerase subunit sigma-70</fullName>
    </submittedName>
</protein>
<dbReference type="Gene3D" id="1.10.1740.10">
    <property type="match status" value="1"/>
</dbReference>
<feature type="domain" description="RNA polymerase sigma factor 70 region 4 type 2" evidence="6">
    <location>
        <begin position="116"/>
        <end position="167"/>
    </location>
</feature>
<sequence length="181" mass="21122">MTLSALLDRCRAQDAKAQRLLYERYAGRLFRVAQRYMKDRMEAEDRLVSTFQKIFVHLKKMEYKDEASTWLWMKRILVNECLMELRRSANFTMVPEQEAAEQSFDYNIIDEIAAETIHTLIAELPIGYRTVFNLVALEGYSHAEVAEQLQISEGTSKSQLNKARQLLQKKLQTLGYAAHIR</sequence>
<dbReference type="SUPFAM" id="SSF88946">
    <property type="entry name" value="Sigma2 domain of RNA polymerase sigma factors"/>
    <property type="match status" value="1"/>
</dbReference>
<dbReference type="InterPro" id="IPR013325">
    <property type="entry name" value="RNA_pol_sigma_r2"/>
</dbReference>
<evidence type="ECO:0000313" key="7">
    <source>
        <dbReference type="EMBL" id="PQA60649.1"/>
    </source>
</evidence>
<dbReference type="GO" id="GO:0016987">
    <property type="term" value="F:sigma factor activity"/>
    <property type="evidence" value="ECO:0007669"/>
    <property type="project" value="UniProtKB-KW"/>
</dbReference>
<dbReference type="GO" id="GO:0003677">
    <property type="term" value="F:DNA binding"/>
    <property type="evidence" value="ECO:0007669"/>
    <property type="project" value="InterPro"/>
</dbReference>
<evidence type="ECO:0000256" key="2">
    <source>
        <dbReference type="ARBA" id="ARBA00023015"/>
    </source>
</evidence>
<dbReference type="Pfam" id="PF08281">
    <property type="entry name" value="Sigma70_r4_2"/>
    <property type="match status" value="1"/>
</dbReference>
<dbReference type="PANTHER" id="PTHR43133">
    <property type="entry name" value="RNA POLYMERASE ECF-TYPE SIGMA FACTO"/>
    <property type="match status" value="1"/>
</dbReference>
<accession>A0A2S7ISI7</accession>
<dbReference type="RefSeq" id="WP_102200116.1">
    <property type="nucleotide sequence ID" value="NZ_PTRA01000001.1"/>
</dbReference>
<dbReference type="OrthoDB" id="941544at2"/>
<dbReference type="InterPro" id="IPR039425">
    <property type="entry name" value="RNA_pol_sigma-70-like"/>
</dbReference>
<dbReference type="Gene3D" id="1.10.10.10">
    <property type="entry name" value="Winged helix-like DNA-binding domain superfamily/Winged helix DNA-binding domain"/>
    <property type="match status" value="1"/>
</dbReference>
<keyword evidence="3" id="KW-0731">Sigma factor</keyword>
<keyword evidence="8" id="KW-1185">Reference proteome</keyword>
<evidence type="ECO:0000256" key="4">
    <source>
        <dbReference type="ARBA" id="ARBA00023163"/>
    </source>
</evidence>
<dbReference type="InterPro" id="IPR014284">
    <property type="entry name" value="RNA_pol_sigma-70_dom"/>
</dbReference>
<dbReference type="InterPro" id="IPR013324">
    <property type="entry name" value="RNA_pol_sigma_r3/r4-like"/>
</dbReference>
<dbReference type="PANTHER" id="PTHR43133:SF46">
    <property type="entry name" value="RNA POLYMERASE SIGMA-70 FACTOR ECF SUBFAMILY"/>
    <property type="match status" value="1"/>
</dbReference>
<evidence type="ECO:0000259" key="6">
    <source>
        <dbReference type="Pfam" id="PF08281"/>
    </source>
</evidence>
<organism evidence="7 8">
    <name type="scientific">Siphonobacter curvatus</name>
    <dbReference type="NCBI Taxonomy" id="2094562"/>
    <lineage>
        <taxon>Bacteria</taxon>
        <taxon>Pseudomonadati</taxon>
        <taxon>Bacteroidota</taxon>
        <taxon>Cytophagia</taxon>
        <taxon>Cytophagales</taxon>
        <taxon>Cytophagaceae</taxon>
        <taxon>Siphonobacter</taxon>
    </lineage>
</organism>
<evidence type="ECO:0000256" key="3">
    <source>
        <dbReference type="ARBA" id="ARBA00023082"/>
    </source>
</evidence>
<comment type="similarity">
    <text evidence="1">Belongs to the sigma-70 factor family. ECF subfamily.</text>
</comment>
<dbReference type="Proteomes" id="UP000239590">
    <property type="component" value="Unassembled WGS sequence"/>
</dbReference>
<reference evidence="8" key="1">
    <citation type="submission" date="2018-02" db="EMBL/GenBank/DDBJ databases">
        <title>Genome sequencing of Solimonas sp. HR-BB.</title>
        <authorList>
            <person name="Lee Y."/>
            <person name="Jeon C.O."/>
        </authorList>
    </citation>
    <scope>NUCLEOTIDE SEQUENCE [LARGE SCALE GENOMIC DNA]</scope>
    <source>
        <strain evidence="8">HR-U</strain>
    </source>
</reference>
<dbReference type="SUPFAM" id="SSF88659">
    <property type="entry name" value="Sigma3 and sigma4 domains of RNA polymerase sigma factors"/>
    <property type="match status" value="1"/>
</dbReference>
<dbReference type="Pfam" id="PF04542">
    <property type="entry name" value="Sigma70_r2"/>
    <property type="match status" value="1"/>
</dbReference>
<dbReference type="GO" id="GO:0006352">
    <property type="term" value="P:DNA-templated transcription initiation"/>
    <property type="evidence" value="ECO:0007669"/>
    <property type="project" value="InterPro"/>
</dbReference>
<keyword evidence="4" id="KW-0804">Transcription</keyword>
<keyword evidence="2" id="KW-0805">Transcription regulation</keyword>
<dbReference type="EMBL" id="PTRA01000001">
    <property type="protein sequence ID" value="PQA60649.1"/>
    <property type="molecule type" value="Genomic_DNA"/>
</dbReference>
<evidence type="ECO:0000259" key="5">
    <source>
        <dbReference type="Pfam" id="PF04542"/>
    </source>
</evidence>
<dbReference type="InterPro" id="IPR013249">
    <property type="entry name" value="RNA_pol_sigma70_r4_t2"/>
</dbReference>
<proteinExistence type="inferred from homology"/>
<evidence type="ECO:0000256" key="1">
    <source>
        <dbReference type="ARBA" id="ARBA00010641"/>
    </source>
</evidence>
<feature type="domain" description="RNA polymerase sigma-70 region 2" evidence="5">
    <location>
        <begin position="21"/>
        <end position="89"/>
    </location>
</feature>
<dbReference type="InterPro" id="IPR036388">
    <property type="entry name" value="WH-like_DNA-bd_sf"/>
</dbReference>
<dbReference type="AlphaFoldDB" id="A0A2S7ISI7"/>